<dbReference type="KEGG" id="pvw:HU752_024775"/>
<evidence type="ECO:0000313" key="3">
    <source>
        <dbReference type="Proteomes" id="UP000634530"/>
    </source>
</evidence>
<reference evidence="2 3" key="1">
    <citation type="journal article" date="2020" name="Microorganisms">
        <title>Reliable Identification of Environmental Pseudomonas Isolates Using the rpoD Gene.</title>
        <authorList>
            <consortium name="The Broad Institute Genome Sequencing Platform"/>
            <person name="Girard L."/>
            <person name="Lood C."/>
            <person name="Rokni-Zadeh H."/>
            <person name="van Noort V."/>
            <person name="Lavigne R."/>
            <person name="De Mot R."/>
        </authorList>
    </citation>
    <scope>NUCLEOTIDE SEQUENCE [LARGE SCALE GENOMIC DNA]</scope>
    <source>
        <strain evidence="2 3">RW8P3</strain>
    </source>
</reference>
<evidence type="ECO:0000256" key="1">
    <source>
        <dbReference type="SAM" id="MobiDB-lite"/>
    </source>
</evidence>
<dbReference type="RefSeq" id="WP_186682437.1">
    <property type="nucleotide sequence ID" value="NZ_CP077093.1"/>
</dbReference>
<dbReference type="Proteomes" id="UP000634530">
    <property type="component" value="Chromosome"/>
</dbReference>
<protein>
    <submittedName>
        <fullName evidence="2">Protein IpaC</fullName>
    </submittedName>
</protein>
<sequence>MYGISHLSLMQPVPSGGVSPESATGLPPSPAKSLLDSTPLQHQLDRQVCAAHSNSVEVLKGPLAVLGFTDVESTTLLGPLDDRQLRKLRELGSFDLAGLARLIGQLGDEEFTRLTDISGLPDHELDAVVNAVVRPAGDETPGLSGFDPSVWEKRIGVLLTAIIAFNIARLANAQLRGHFSVMSANAAVEQGKAIREGGNASLYSSLGMAMAAGALSGGGLFLSIKSFQAKQADITTNRSDALEAGRLQADLRKDLYDPDHLNVLKPEEQEVYRHSLNTLISDAGLRRETSEWMSQLASRQPDQLAAIGNSMSSMSSVVSNVVNASIRLEEVVQNERGVLQQSNQNVQKNLAEEQGQVDTRDAALLQKLMEILDQINHSQSSMIDALVRA</sequence>
<dbReference type="EMBL" id="CP077093">
    <property type="protein sequence ID" value="QXI27102.1"/>
    <property type="molecule type" value="Genomic_DNA"/>
</dbReference>
<feature type="region of interest" description="Disordered" evidence="1">
    <location>
        <begin position="13"/>
        <end position="36"/>
    </location>
</feature>
<organism evidence="2 3">
    <name type="scientific">Pseudomonas vanderleydeniana</name>
    <dbReference type="NCBI Taxonomy" id="2745495"/>
    <lineage>
        <taxon>Bacteria</taxon>
        <taxon>Pseudomonadati</taxon>
        <taxon>Pseudomonadota</taxon>
        <taxon>Gammaproteobacteria</taxon>
        <taxon>Pseudomonadales</taxon>
        <taxon>Pseudomonadaceae</taxon>
        <taxon>Pseudomonas</taxon>
    </lineage>
</organism>
<gene>
    <name evidence="2" type="ORF">HU752_024775</name>
</gene>
<evidence type="ECO:0000313" key="2">
    <source>
        <dbReference type="EMBL" id="QXI27102.1"/>
    </source>
</evidence>
<accession>A0A9E6TR41</accession>
<name>A0A9E6TR41_9PSED</name>
<keyword evidence="3" id="KW-1185">Reference proteome</keyword>
<reference evidence="2 3" key="2">
    <citation type="journal article" date="2021" name="Microorganisms">
        <title>The Ever-Expanding Pseudomonas Genus: Description of 43 New Species and Partition of the Pseudomonas putida Group.</title>
        <authorList>
            <person name="Girard L."/>
            <person name="Lood C."/>
            <person name="Hofte M."/>
            <person name="Vandamme P."/>
            <person name="Rokni-Zadeh H."/>
            <person name="van Noort V."/>
            <person name="Lavigne R."/>
            <person name="De Mot R."/>
        </authorList>
    </citation>
    <scope>NUCLEOTIDE SEQUENCE [LARGE SCALE GENOMIC DNA]</scope>
    <source>
        <strain evidence="2 3">RW8P3</strain>
    </source>
</reference>
<proteinExistence type="predicted"/>
<dbReference type="AlphaFoldDB" id="A0A9E6TR41"/>